<proteinExistence type="predicted"/>
<dbReference type="AlphaFoldDB" id="A0ABD2AG50"/>
<gene>
    <name evidence="1" type="ORF">V1478_010734</name>
</gene>
<keyword evidence="2" id="KW-1185">Reference proteome</keyword>
<organism evidence="1 2">
    <name type="scientific">Vespula squamosa</name>
    <name type="common">Southern yellow jacket</name>
    <name type="synonym">Wasp</name>
    <dbReference type="NCBI Taxonomy" id="30214"/>
    <lineage>
        <taxon>Eukaryota</taxon>
        <taxon>Metazoa</taxon>
        <taxon>Ecdysozoa</taxon>
        <taxon>Arthropoda</taxon>
        <taxon>Hexapoda</taxon>
        <taxon>Insecta</taxon>
        <taxon>Pterygota</taxon>
        <taxon>Neoptera</taxon>
        <taxon>Endopterygota</taxon>
        <taxon>Hymenoptera</taxon>
        <taxon>Apocrita</taxon>
        <taxon>Aculeata</taxon>
        <taxon>Vespoidea</taxon>
        <taxon>Vespidae</taxon>
        <taxon>Vespinae</taxon>
        <taxon>Vespula</taxon>
    </lineage>
</organism>
<dbReference type="Proteomes" id="UP001607302">
    <property type="component" value="Unassembled WGS sequence"/>
</dbReference>
<sequence length="160" mass="18206">MQKLPPSPDHSSSLFLLQTRNVLKIPRDALFRQNWSASPNNLIFSSITFFNLFVNSSTFPLGLHQIFSPVLTTIKRRKNISDAVNAAMPFYMLFCFREGIIDLLVPTAGLIDINHDSSTVANISSMVIHTYMYEVSLNKKEKIYKEQILEGKIILSLEKI</sequence>
<dbReference type="EMBL" id="JAUDFV010000149">
    <property type="protein sequence ID" value="KAL2719272.1"/>
    <property type="molecule type" value="Genomic_DNA"/>
</dbReference>
<reference evidence="1 2" key="1">
    <citation type="journal article" date="2024" name="Ann. Entomol. Soc. Am.">
        <title>Genomic analyses of the southern and eastern yellowjacket wasps (Hymenoptera: Vespidae) reveal evolutionary signatures of social life.</title>
        <authorList>
            <person name="Catto M.A."/>
            <person name="Caine P.B."/>
            <person name="Orr S.E."/>
            <person name="Hunt B.G."/>
            <person name="Goodisman M.A.D."/>
        </authorList>
    </citation>
    <scope>NUCLEOTIDE SEQUENCE [LARGE SCALE GENOMIC DNA]</scope>
    <source>
        <strain evidence="1">233</strain>
        <tissue evidence="1">Head and thorax</tissue>
    </source>
</reference>
<protein>
    <submittedName>
        <fullName evidence="1">Uncharacterized protein</fullName>
    </submittedName>
</protein>
<evidence type="ECO:0000313" key="1">
    <source>
        <dbReference type="EMBL" id="KAL2719272.1"/>
    </source>
</evidence>
<evidence type="ECO:0000313" key="2">
    <source>
        <dbReference type="Proteomes" id="UP001607302"/>
    </source>
</evidence>
<accession>A0ABD2AG50</accession>
<comment type="caution">
    <text evidence="1">The sequence shown here is derived from an EMBL/GenBank/DDBJ whole genome shotgun (WGS) entry which is preliminary data.</text>
</comment>
<name>A0ABD2AG50_VESSQ</name>